<feature type="domain" description="Glyoxalase/fosfomycin resistance/dioxygenase" evidence="1">
    <location>
        <begin position="6"/>
        <end position="131"/>
    </location>
</feature>
<dbReference type="AlphaFoldDB" id="A0A1I3MYE9"/>
<gene>
    <name evidence="2" type="ORF">SAMN05216258_11247</name>
</gene>
<keyword evidence="2" id="KW-0560">Oxidoreductase</keyword>
<dbReference type="RefSeq" id="WP_218161111.1">
    <property type="nucleotide sequence ID" value="NZ_FOQH01000012.1"/>
</dbReference>
<name>A0A1I3MYE9_9RHOB</name>
<dbReference type="Gene3D" id="3.10.180.10">
    <property type="entry name" value="2,3-Dihydroxybiphenyl 1,2-Dioxygenase, domain 1"/>
    <property type="match status" value="1"/>
</dbReference>
<evidence type="ECO:0000313" key="3">
    <source>
        <dbReference type="Proteomes" id="UP000199377"/>
    </source>
</evidence>
<dbReference type="InterPro" id="IPR004360">
    <property type="entry name" value="Glyas_Fos-R_dOase_dom"/>
</dbReference>
<dbReference type="EMBL" id="FOQH01000012">
    <property type="protein sequence ID" value="SFJ02033.1"/>
    <property type="molecule type" value="Genomic_DNA"/>
</dbReference>
<sequence length="141" mass="14825">MIIPNLMCSDMGRSVAFWRDRLGFAVTMTVDAARETRFGPDAMPETAVFTILEGAGGQLMLQTAGSLAEDLPEGFAGGLPDRPGIAVYLRDLSPDAVAAGLPAGAVLKGPETSWYGMREVYFRDPDAHVICVAAPDGPAPA</sequence>
<dbReference type="InterPro" id="IPR029068">
    <property type="entry name" value="Glyas_Bleomycin-R_OHBP_Dase"/>
</dbReference>
<organism evidence="2 3">
    <name type="scientific">Albimonas pacifica</name>
    <dbReference type="NCBI Taxonomy" id="1114924"/>
    <lineage>
        <taxon>Bacteria</taxon>
        <taxon>Pseudomonadati</taxon>
        <taxon>Pseudomonadota</taxon>
        <taxon>Alphaproteobacteria</taxon>
        <taxon>Rhodobacterales</taxon>
        <taxon>Paracoccaceae</taxon>
        <taxon>Albimonas</taxon>
    </lineage>
</organism>
<protein>
    <submittedName>
        <fullName evidence="2">Catechol 2,3-dioxygenase</fullName>
    </submittedName>
</protein>
<reference evidence="2 3" key="1">
    <citation type="submission" date="2016-10" db="EMBL/GenBank/DDBJ databases">
        <authorList>
            <person name="de Groot N.N."/>
        </authorList>
    </citation>
    <scope>NUCLEOTIDE SEQUENCE [LARGE SCALE GENOMIC DNA]</scope>
    <source>
        <strain evidence="2 3">CGMCC 1.11030</strain>
    </source>
</reference>
<proteinExistence type="predicted"/>
<dbReference type="Pfam" id="PF00903">
    <property type="entry name" value="Glyoxalase"/>
    <property type="match status" value="1"/>
</dbReference>
<keyword evidence="3" id="KW-1185">Reference proteome</keyword>
<accession>A0A1I3MYE9</accession>
<evidence type="ECO:0000259" key="1">
    <source>
        <dbReference type="Pfam" id="PF00903"/>
    </source>
</evidence>
<dbReference type="GO" id="GO:0051213">
    <property type="term" value="F:dioxygenase activity"/>
    <property type="evidence" value="ECO:0007669"/>
    <property type="project" value="UniProtKB-KW"/>
</dbReference>
<dbReference type="STRING" id="1114924.SAMN05216258_11247"/>
<keyword evidence="2" id="KW-0223">Dioxygenase</keyword>
<evidence type="ECO:0000313" key="2">
    <source>
        <dbReference type="EMBL" id="SFJ02033.1"/>
    </source>
</evidence>
<dbReference type="SUPFAM" id="SSF54593">
    <property type="entry name" value="Glyoxalase/Bleomycin resistance protein/Dihydroxybiphenyl dioxygenase"/>
    <property type="match status" value="1"/>
</dbReference>
<dbReference type="Proteomes" id="UP000199377">
    <property type="component" value="Unassembled WGS sequence"/>
</dbReference>